<dbReference type="PANTHER" id="PTHR42794">
    <property type="entry name" value="HEMIN IMPORT ATP-BINDING PROTEIN HMUV"/>
    <property type="match status" value="1"/>
</dbReference>
<dbReference type="EMBL" id="JBANFI010000006">
    <property type="protein sequence ID" value="MFK7161463.1"/>
    <property type="molecule type" value="Genomic_DNA"/>
</dbReference>
<accession>A0ABW8Q0U2</accession>
<evidence type="ECO:0000313" key="5">
    <source>
        <dbReference type="Proteomes" id="UP001621714"/>
    </source>
</evidence>
<dbReference type="SMART" id="SM00382">
    <property type="entry name" value="AAA"/>
    <property type="match status" value="1"/>
</dbReference>
<evidence type="ECO:0000259" key="3">
    <source>
        <dbReference type="PROSITE" id="PS50893"/>
    </source>
</evidence>
<evidence type="ECO:0000256" key="1">
    <source>
        <dbReference type="ARBA" id="ARBA00022741"/>
    </source>
</evidence>
<dbReference type="SUPFAM" id="SSF52540">
    <property type="entry name" value="P-loop containing nucleoside triphosphate hydrolases"/>
    <property type="match status" value="1"/>
</dbReference>
<dbReference type="InterPro" id="IPR027417">
    <property type="entry name" value="P-loop_NTPase"/>
</dbReference>
<dbReference type="InterPro" id="IPR003439">
    <property type="entry name" value="ABC_transporter-like_ATP-bd"/>
</dbReference>
<proteinExistence type="predicted"/>
<dbReference type="RefSeq" id="WP_405340332.1">
    <property type="nucleotide sequence ID" value="NZ_JBANFI010000006.1"/>
</dbReference>
<dbReference type="PANTHER" id="PTHR42794:SF2">
    <property type="entry name" value="ABC TRANSPORTER ATP-BINDING PROTEIN"/>
    <property type="match status" value="1"/>
</dbReference>
<dbReference type="CDD" id="cd03214">
    <property type="entry name" value="ABC_Iron-Siderophores_B12_Hemin"/>
    <property type="match status" value="1"/>
</dbReference>
<dbReference type="PROSITE" id="PS50893">
    <property type="entry name" value="ABC_TRANSPORTER_2"/>
    <property type="match status" value="1"/>
</dbReference>
<sequence length="261" mass="29116">MSPASSVAPLTTQDLRLALPQHQQAAPISWTLQAGECWALLGPNGAGKTTLLQTLAGLQSPAQGQIHLGGELITRYKARARARQIGLVFQQQQDAFPVTLTELAAMSRFAHQGLWGRTTQADQQAVDLALTQLALQPLRQRLLTQLSGGERQRLALACLMIQDPAIWLIDEPCNHLDLRFQVQILHLLQQQTQRALVMSLHDLNLALRFCSHLFLLYPDGRACWGPKEAMLNLSAFEDLYQQPLKAYQVDGHWQFYPLSPS</sequence>
<dbReference type="PROSITE" id="PS00211">
    <property type="entry name" value="ABC_TRANSPORTER_1"/>
    <property type="match status" value="1"/>
</dbReference>
<dbReference type="InterPro" id="IPR017871">
    <property type="entry name" value="ABC_transporter-like_CS"/>
</dbReference>
<dbReference type="GO" id="GO:0005524">
    <property type="term" value="F:ATP binding"/>
    <property type="evidence" value="ECO:0007669"/>
    <property type="project" value="UniProtKB-KW"/>
</dbReference>
<dbReference type="Pfam" id="PF00005">
    <property type="entry name" value="ABC_tran"/>
    <property type="match status" value="1"/>
</dbReference>
<evidence type="ECO:0000256" key="2">
    <source>
        <dbReference type="ARBA" id="ARBA00022840"/>
    </source>
</evidence>
<keyword evidence="1" id="KW-0547">Nucleotide-binding</keyword>
<reference evidence="4 5" key="1">
    <citation type="submission" date="2024-02" db="EMBL/GenBank/DDBJ databases">
        <title>Marinospirillum sp. MEB 164 isolated from Lonar lake sediment.</title>
        <authorList>
            <person name="Joshi A."/>
            <person name="Thite S."/>
        </authorList>
    </citation>
    <scope>NUCLEOTIDE SEQUENCE [LARGE SCALE GENOMIC DNA]</scope>
    <source>
        <strain evidence="4 5">MEB164</strain>
    </source>
</reference>
<gene>
    <name evidence="4" type="ORF">V6U78_10485</name>
</gene>
<name>A0ABW8Q0U2_9GAMM</name>
<dbReference type="InterPro" id="IPR003593">
    <property type="entry name" value="AAA+_ATPase"/>
</dbReference>
<organism evidence="4 5">
    <name type="scientific">Marinospirillum alkalitolerans</name>
    <dbReference type="NCBI Taxonomy" id="3123374"/>
    <lineage>
        <taxon>Bacteria</taxon>
        <taxon>Pseudomonadati</taxon>
        <taxon>Pseudomonadota</taxon>
        <taxon>Gammaproteobacteria</taxon>
        <taxon>Oceanospirillales</taxon>
        <taxon>Oceanospirillaceae</taxon>
        <taxon>Marinospirillum</taxon>
    </lineage>
</organism>
<keyword evidence="5" id="KW-1185">Reference proteome</keyword>
<comment type="caution">
    <text evidence="4">The sequence shown here is derived from an EMBL/GenBank/DDBJ whole genome shotgun (WGS) entry which is preliminary data.</text>
</comment>
<feature type="domain" description="ABC transporter" evidence="3">
    <location>
        <begin position="10"/>
        <end position="243"/>
    </location>
</feature>
<protein>
    <submittedName>
        <fullName evidence="4">ABC transporter ATP-binding protein</fullName>
    </submittedName>
</protein>
<dbReference type="Gene3D" id="3.40.50.300">
    <property type="entry name" value="P-loop containing nucleotide triphosphate hydrolases"/>
    <property type="match status" value="1"/>
</dbReference>
<evidence type="ECO:0000313" key="4">
    <source>
        <dbReference type="EMBL" id="MFK7161463.1"/>
    </source>
</evidence>
<dbReference type="Proteomes" id="UP001621714">
    <property type="component" value="Unassembled WGS sequence"/>
</dbReference>
<keyword evidence="2 4" id="KW-0067">ATP-binding</keyword>